<keyword evidence="3" id="KW-1185">Reference proteome</keyword>
<protein>
    <submittedName>
        <fullName evidence="2">Uncharacterized protein</fullName>
    </submittedName>
</protein>
<reference evidence="2 3" key="1">
    <citation type="journal article" date="2019" name="Plant Biotechnol. J.">
        <title>The red bayberry genome and genetic basis of sex determination.</title>
        <authorList>
            <person name="Jia H.M."/>
            <person name="Jia H.J."/>
            <person name="Cai Q.L."/>
            <person name="Wang Y."/>
            <person name="Zhao H.B."/>
            <person name="Yang W.F."/>
            <person name="Wang G.Y."/>
            <person name="Li Y.H."/>
            <person name="Zhan D.L."/>
            <person name="Shen Y.T."/>
            <person name="Niu Q.F."/>
            <person name="Chang L."/>
            <person name="Qiu J."/>
            <person name="Zhao L."/>
            <person name="Xie H.B."/>
            <person name="Fu W.Y."/>
            <person name="Jin J."/>
            <person name="Li X.W."/>
            <person name="Jiao Y."/>
            <person name="Zhou C.C."/>
            <person name="Tu T."/>
            <person name="Chai C.Y."/>
            <person name="Gao J.L."/>
            <person name="Fan L.J."/>
            <person name="van de Weg E."/>
            <person name="Wang J.Y."/>
            <person name="Gao Z.S."/>
        </authorList>
    </citation>
    <scope>NUCLEOTIDE SEQUENCE [LARGE SCALE GENOMIC DNA]</scope>
    <source>
        <tissue evidence="2">Leaves</tissue>
    </source>
</reference>
<accession>A0A6A1W709</accession>
<dbReference type="AlphaFoldDB" id="A0A6A1W709"/>
<sequence>MSSKRAASNGLEDVSPMLSPTSGVRTEIPVPAVKVIREIGTPSFSISLTAPLVTVNFLHPLGFLICREP</sequence>
<evidence type="ECO:0000313" key="3">
    <source>
        <dbReference type="Proteomes" id="UP000516437"/>
    </source>
</evidence>
<dbReference type="Proteomes" id="UP000516437">
    <property type="component" value="Chromosome 3"/>
</dbReference>
<organism evidence="2 3">
    <name type="scientific">Morella rubra</name>
    <name type="common">Chinese bayberry</name>
    <dbReference type="NCBI Taxonomy" id="262757"/>
    <lineage>
        <taxon>Eukaryota</taxon>
        <taxon>Viridiplantae</taxon>
        <taxon>Streptophyta</taxon>
        <taxon>Embryophyta</taxon>
        <taxon>Tracheophyta</taxon>
        <taxon>Spermatophyta</taxon>
        <taxon>Magnoliopsida</taxon>
        <taxon>eudicotyledons</taxon>
        <taxon>Gunneridae</taxon>
        <taxon>Pentapetalae</taxon>
        <taxon>rosids</taxon>
        <taxon>fabids</taxon>
        <taxon>Fagales</taxon>
        <taxon>Myricaceae</taxon>
        <taxon>Morella</taxon>
    </lineage>
</organism>
<comment type="caution">
    <text evidence="2">The sequence shown here is derived from an EMBL/GenBank/DDBJ whole genome shotgun (WGS) entry which is preliminary data.</text>
</comment>
<evidence type="ECO:0000256" key="1">
    <source>
        <dbReference type="SAM" id="MobiDB-lite"/>
    </source>
</evidence>
<evidence type="ECO:0000313" key="2">
    <source>
        <dbReference type="EMBL" id="KAB1221054.1"/>
    </source>
</evidence>
<proteinExistence type="predicted"/>
<name>A0A6A1W709_9ROSI</name>
<feature type="region of interest" description="Disordered" evidence="1">
    <location>
        <begin position="1"/>
        <end position="24"/>
    </location>
</feature>
<gene>
    <name evidence="2" type="ORF">CJ030_MR3G018961</name>
</gene>
<dbReference type="EMBL" id="RXIC02000021">
    <property type="protein sequence ID" value="KAB1221054.1"/>
    <property type="molecule type" value="Genomic_DNA"/>
</dbReference>